<dbReference type="InterPro" id="IPR003770">
    <property type="entry name" value="MLTG-like"/>
</dbReference>
<evidence type="ECO:0000256" key="4">
    <source>
        <dbReference type="ARBA" id="ARBA00023136"/>
    </source>
</evidence>
<feature type="site" description="Important for catalytic activity" evidence="7">
    <location>
        <position position="229"/>
    </location>
</feature>
<dbReference type="Proteomes" id="UP000266260">
    <property type="component" value="Unassembled WGS sequence"/>
</dbReference>
<sequence length="345" mass="37589">MDEGTQNTPEVTEPTPGRSPRGVRISAARIVGVLLILVIIAGAVAWLRFIHTVPVEGPTAYVDIRPGDSVTTLSQQVFALGMTSSPQALRWYWRLKRGGSLREGRYALKDVGSMEALYQLLASGPPLTVRVTFPEGYTVQQMATRLQEQAGISAAGFLKAARDDQGKLLEGHLFPDTYDVLYAGDAAEVVARMLGRFADVLPSDWVAQAAKRGLTGDQLVRVASIVEKETKYDADRPLVASVIFNRLAKKMLLQLDTTLGYVLPSQGGFYTYAELKYKSPYNTYLHPGLPPTSICNPGLASMNAAAHAPASTYYYFLAKPDGHCVFARTYAEHARNIQLYLAGGS</sequence>
<protein>
    <recommendedName>
        <fullName evidence="7">Endolytic murein transglycosylase</fullName>
        <ecNumber evidence="7">4.2.2.29</ecNumber>
    </recommendedName>
    <alternativeName>
        <fullName evidence="7">Peptidoglycan lytic transglycosylase</fullName>
    </alternativeName>
    <alternativeName>
        <fullName evidence="7">Peptidoglycan polymerization terminase</fullName>
    </alternativeName>
</protein>
<evidence type="ECO:0000313" key="9">
    <source>
        <dbReference type="EMBL" id="RIE07342.1"/>
    </source>
</evidence>
<keyword evidence="1 7" id="KW-1003">Cell membrane</keyword>
<dbReference type="PANTHER" id="PTHR30518:SF2">
    <property type="entry name" value="ENDOLYTIC MUREIN TRANSGLYCOSYLASE"/>
    <property type="match status" value="1"/>
</dbReference>
<evidence type="ECO:0000256" key="7">
    <source>
        <dbReference type="HAMAP-Rule" id="MF_02065"/>
    </source>
</evidence>
<dbReference type="NCBIfam" id="TIGR00247">
    <property type="entry name" value="endolytic transglycosylase MltG"/>
    <property type="match status" value="1"/>
</dbReference>
<proteinExistence type="inferred from homology"/>
<dbReference type="AlphaFoldDB" id="A0A398CX43"/>
<dbReference type="CDD" id="cd08010">
    <property type="entry name" value="MltG_like"/>
    <property type="match status" value="1"/>
</dbReference>
<accession>A0A398CX43</accession>
<comment type="subcellular location">
    <subcellularLocation>
        <location evidence="7">Cell membrane</location>
        <topology evidence="7">Single-pass membrane protein</topology>
    </subcellularLocation>
</comment>
<dbReference type="Gene3D" id="3.30.1490.480">
    <property type="entry name" value="Endolytic murein transglycosylase"/>
    <property type="match status" value="1"/>
</dbReference>
<evidence type="ECO:0000256" key="1">
    <source>
        <dbReference type="ARBA" id="ARBA00022475"/>
    </source>
</evidence>
<dbReference type="PANTHER" id="PTHR30518">
    <property type="entry name" value="ENDOLYTIC MUREIN TRANSGLYCOSYLASE"/>
    <property type="match status" value="1"/>
</dbReference>
<keyword evidence="3 7" id="KW-1133">Transmembrane helix</keyword>
<dbReference type="EC" id="4.2.2.29" evidence="7"/>
<name>A0A398CX43_9BACT</name>
<evidence type="ECO:0000256" key="3">
    <source>
        <dbReference type="ARBA" id="ARBA00022989"/>
    </source>
</evidence>
<gene>
    <name evidence="7 9" type="primary">mltG</name>
    <name evidence="9" type="ORF">SMC6_06785</name>
</gene>
<dbReference type="Gene3D" id="3.30.160.60">
    <property type="entry name" value="Classic Zinc Finger"/>
    <property type="match status" value="1"/>
</dbReference>
<evidence type="ECO:0000256" key="2">
    <source>
        <dbReference type="ARBA" id="ARBA00022692"/>
    </source>
</evidence>
<dbReference type="HAMAP" id="MF_02065">
    <property type="entry name" value="MltG"/>
    <property type="match status" value="1"/>
</dbReference>
<dbReference type="EMBL" id="QXIT01000113">
    <property type="protein sequence ID" value="RIE07342.1"/>
    <property type="molecule type" value="Genomic_DNA"/>
</dbReference>
<comment type="catalytic activity">
    <reaction evidence="7">
        <text>a peptidoglycan chain = a peptidoglycan chain with N-acetyl-1,6-anhydromuramyl-[peptide] at the reducing end + a peptidoglycan chain with N-acetylglucosamine at the non-reducing end.</text>
        <dbReference type="EC" id="4.2.2.29"/>
    </reaction>
</comment>
<feature type="transmembrane region" description="Helical" evidence="7">
    <location>
        <begin position="27"/>
        <end position="49"/>
    </location>
</feature>
<keyword evidence="4 7" id="KW-0472">Membrane</keyword>
<comment type="function">
    <text evidence="7">Functions as a peptidoglycan terminase that cleaves nascent peptidoglycan strands endolytically to terminate their elongation.</text>
</comment>
<dbReference type="GO" id="GO:0009252">
    <property type="term" value="P:peptidoglycan biosynthetic process"/>
    <property type="evidence" value="ECO:0007669"/>
    <property type="project" value="UniProtKB-UniRule"/>
</dbReference>
<keyword evidence="2 7" id="KW-0812">Transmembrane</keyword>
<dbReference type="GO" id="GO:0005886">
    <property type="term" value="C:plasma membrane"/>
    <property type="evidence" value="ECO:0007669"/>
    <property type="project" value="UniProtKB-SubCell"/>
</dbReference>
<dbReference type="GO" id="GO:0008932">
    <property type="term" value="F:lytic endotransglycosylase activity"/>
    <property type="evidence" value="ECO:0007669"/>
    <property type="project" value="UniProtKB-UniRule"/>
</dbReference>
<evidence type="ECO:0000256" key="8">
    <source>
        <dbReference type="SAM" id="MobiDB-lite"/>
    </source>
</evidence>
<feature type="region of interest" description="Disordered" evidence="8">
    <location>
        <begin position="1"/>
        <end position="20"/>
    </location>
</feature>
<organism evidence="9 10">
    <name type="scientific">Candidatus Cryosericum odellii</name>
    <dbReference type="NCBI Taxonomy" id="2290917"/>
    <lineage>
        <taxon>Bacteria</taxon>
        <taxon>Pseudomonadati</taxon>
        <taxon>Caldisericota/Cryosericota group</taxon>
        <taxon>Candidatus Cryosericota</taxon>
        <taxon>Candidatus Cryosericia</taxon>
        <taxon>Candidatus Cryosericales</taxon>
        <taxon>Candidatus Cryosericaceae</taxon>
        <taxon>Candidatus Cryosericum</taxon>
    </lineage>
</organism>
<feature type="compositionally biased region" description="Polar residues" evidence="8">
    <location>
        <begin position="1"/>
        <end position="10"/>
    </location>
</feature>
<keyword evidence="10" id="KW-1185">Reference proteome</keyword>
<keyword evidence="6 7" id="KW-0961">Cell wall biogenesis/degradation</keyword>
<evidence type="ECO:0000313" key="10">
    <source>
        <dbReference type="Proteomes" id="UP000266260"/>
    </source>
</evidence>
<reference evidence="9 10" key="1">
    <citation type="submission" date="2018-09" db="EMBL/GenBank/DDBJ databases">
        <title>Discovery and Ecogenomic Context for Candidatus Cryosericales, a Global Caldiserica Order Active in Thawing Permafrost.</title>
        <authorList>
            <person name="Martinez M.A."/>
            <person name="Woodcroft B.J."/>
            <person name="Ignacio Espinoza J.C."/>
            <person name="Zayed A."/>
            <person name="Singleton C.M."/>
            <person name="Boyd J."/>
            <person name="Li Y.-F."/>
            <person name="Purvine S."/>
            <person name="Maughan H."/>
            <person name="Hodgkins S.B."/>
            <person name="Anderson D."/>
            <person name="Sederholm M."/>
            <person name="Temperton B."/>
            <person name="Saleska S.R."/>
            <person name="Tyson G.W."/>
            <person name="Rich V.I."/>
        </authorList>
    </citation>
    <scope>NUCLEOTIDE SEQUENCE [LARGE SCALE GENOMIC DNA]</scope>
    <source>
        <strain evidence="9 10">SMC6</strain>
    </source>
</reference>
<dbReference type="Pfam" id="PF02618">
    <property type="entry name" value="YceG"/>
    <property type="match status" value="1"/>
</dbReference>
<evidence type="ECO:0000256" key="5">
    <source>
        <dbReference type="ARBA" id="ARBA00023239"/>
    </source>
</evidence>
<comment type="similarity">
    <text evidence="7">Belongs to the transglycosylase MltG family.</text>
</comment>
<evidence type="ECO:0000256" key="6">
    <source>
        <dbReference type="ARBA" id="ARBA00023316"/>
    </source>
</evidence>
<dbReference type="GO" id="GO:0071555">
    <property type="term" value="P:cell wall organization"/>
    <property type="evidence" value="ECO:0007669"/>
    <property type="project" value="UniProtKB-KW"/>
</dbReference>
<dbReference type="RefSeq" id="WP_119175738.1">
    <property type="nucleotide sequence ID" value="NZ_QXIT01000113.1"/>
</dbReference>
<keyword evidence="5 7" id="KW-0456">Lyase</keyword>
<comment type="caution">
    <text evidence="9">The sequence shown here is derived from an EMBL/GenBank/DDBJ whole genome shotgun (WGS) entry which is preliminary data.</text>
</comment>